<sequence>MDMEQICHRPSMESDGHGKFPKASFTLSSEQMEMLCNWVDSLNFPDGFASRLGRCIEMEKLKVFGMKSHDRHVFMQRLIPIAFREMLPASIWEAITEISLFFHELTRKNITVSDMEKLKADIPIILCKLEKIFPLSFFDPSEHLVVHLPDEALWDGPAQYRWMYRFENFLGSVLKTKIGNKARVEASIGEGYLKSEMDTFASYYFPEEVVTKERRVHRFEDGFFINNEQTLTNPPIALPPP</sequence>
<feature type="domain" description="DUF4218" evidence="1">
    <location>
        <begin position="106"/>
        <end position="218"/>
    </location>
</feature>
<dbReference type="Proteomes" id="UP001152523">
    <property type="component" value="Unassembled WGS sequence"/>
</dbReference>
<organism evidence="2 3">
    <name type="scientific">Cuscuta epithymum</name>
    <dbReference type="NCBI Taxonomy" id="186058"/>
    <lineage>
        <taxon>Eukaryota</taxon>
        <taxon>Viridiplantae</taxon>
        <taxon>Streptophyta</taxon>
        <taxon>Embryophyta</taxon>
        <taxon>Tracheophyta</taxon>
        <taxon>Spermatophyta</taxon>
        <taxon>Magnoliopsida</taxon>
        <taxon>eudicotyledons</taxon>
        <taxon>Gunneridae</taxon>
        <taxon>Pentapetalae</taxon>
        <taxon>asterids</taxon>
        <taxon>lamiids</taxon>
        <taxon>Solanales</taxon>
        <taxon>Convolvulaceae</taxon>
        <taxon>Cuscuteae</taxon>
        <taxon>Cuscuta</taxon>
        <taxon>Cuscuta subgen. Cuscuta</taxon>
    </lineage>
</organism>
<evidence type="ECO:0000313" key="2">
    <source>
        <dbReference type="EMBL" id="CAH9120395.1"/>
    </source>
</evidence>
<proteinExistence type="predicted"/>
<dbReference type="EMBL" id="CAMAPF010000915">
    <property type="protein sequence ID" value="CAH9120395.1"/>
    <property type="molecule type" value="Genomic_DNA"/>
</dbReference>
<comment type="caution">
    <text evidence="2">The sequence shown here is derived from an EMBL/GenBank/DDBJ whole genome shotgun (WGS) entry which is preliminary data.</text>
</comment>
<dbReference type="PANTHER" id="PTHR48258:SF4">
    <property type="entry name" value="DUF4216 DOMAIN-CONTAINING PROTEIN"/>
    <property type="match status" value="1"/>
</dbReference>
<dbReference type="Pfam" id="PF13960">
    <property type="entry name" value="DUF4218"/>
    <property type="match status" value="1"/>
</dbReference>
<reference evidence="2" key="1">
    <citation type="submission" date="2022-07" db="EMBL/GenBank/DDBJ databases">
        <authorList>
            <person name="Macas J."/>
            <person name="Novak P."/>
            <person name="Neumann P."/>
        </authorList>
    </citation>
    <scope>NUCLEOTIDE SEQUENCE</scope>
</reference>
<accession>A0AAV0E9M0</accession>
<gene>
    <name evidence="2" type="ORF">CEPIT_LOCUS23018</name>
</gene>
<feature type="non-terminal residue" evidence="2">
    <location>
        <position position="241"/>
    </location>
</feature>
<evidence type="ECO:0000259" key="1">
    <source>
        <dbReference type="Pfam" id="PF13960"/>
    </source>
</evidence>
<evidence type="ECO:0000313" key="3">
    <source>
        <dbReference type="Proteomes" id="UP001152523"/>
    </source>
</evidence>
<protein>
    <recommendedName>
        <fullName evidence="1">DUF4218 domain-containing protein</fullName>
    </recommendedName>
</protein>
<dbReference type="PANTHER" id="PTHR48258">
    <property type="entry name" value="DUF4218 DOMAIN-CONTAINING PROTEIN-RELATED"/>
    <property type="match status" value="1"/>
</dbReference>
<name>A0AAV0E9M0_9ASTE</name>
<dbReference type="AlphaFoldDB" id="A0AAV0E9M0"/>
<dbReference type="InterPro" id="IPR025452">
    <property type="entry name" value="DUF4218"/>
</dbReference>
<keyword evidence="3" id="KW-1185">Reference proteome</keyword>